<protein>
    <recommendedName>
        <fullName evidence="5">2-dehydro-3-deoxy-phosphogluconate aldolase</fullName>
        <ecNumber evidence="5">4.1.2.14</ecNumber>
    </recommendedName>
</protein>
<dbReference type="InterPro" id="IPR031337">
    <property type="entry name" value="KDPG/KHG_AS_1"/>
</dbReference>
<comment type="catalytic activity">
    <reaction evidence="1">
        <text>2-dehydro-3-deoxy-6-phospho-D-gluconate = D-glyceraldehyde 3-phosphate + pyruvate</text>
        <dbReference type="Rhea" id="RHEA:17089"/>
        <dbReference type="ChEBI" id="CHEBI:15361"/>
        <dbReference type="ChEBI" id="CHEBI:57569"/>
        <dbReference type="ChEBI" id="CHEBI:59776"/>
        <dbReference type="EC" id="4.1.2.14"/>
    </reaction>
</comment>
<dbReference type="SUPFAM" id="SSF51569">
    <property type="entry name" value="Aldolase"/>
    <property type="match status" value="1"/>
</dbReference>
<dbReference type="InterPro" id="IPR031338">
    <property type="entry name" value="KDPG/KHG_AS_2"/>
</dbReference>
<dbReference type="AlphaFoldDB" id="A0A1H0A011"/>
<dbReference type="PANTHER" id="PTHR30246">
    <property type="entry name" value="2-KETO-3-DEOXY-6-PHOSPHOGLUCONATE ALDOLASE"/>
    <property type="match status" value="1"/>
</dbReference>
<evidence type="ECO:0000256" key="3">
    <source>
        <dbReference type="ARBA" id="ARBA00006906"/>
    </source>
</evidence>
<evidence type="ECO:0000256" key="8">
    <source>
        <dbReference type="ARBA" id="ARBA00023277"/>
    </source>
</evidence>
<dbReference type="GO" id="GO:0008675">
    <property type="term" value="F:2-dehydro-3-deoxy-phosphogluconate aldolase activity"/>
    <property type="evidence" value="ECO:0007669"/>
    <property type="project" value="UniProtKB-EC"/>
</dbReference>
<evidence type="ECO:0000256" key="7">
    <source>
        <dbReference type="ARBA" id="ARBA00023270"/>
    </source>
</evidence>
<dbReference type="EMBL" id="FNHU01000021">
    <property type="protein sequence ID" value="SDN26920.1"/>
    <property type="molecule type" value="Genomic_DNA"/>
</dbReference>
<comment type="pathway">
    <text evidence="2">Carbohydrate acid metabolism; 2-dehydro-3-deoxy-D-gluconate degradation; D-glyceraldehyde 3-phosphate and pyruvate from 2-dehydro-3-deoxy-D-gluconate: step 2/2.</text>
</comment>
<evidence type="ECO:0000313" key="9">
    <source>
        <dbReference type="EMBL" id="SDN26920.1"/>
    </source>
</evidence>
<organism evidence="9 10">
    <name type="scientific">Actinomyces ruminicola</name>
    <dbReference type="NCBI Taxonomy" id="332524"/>
    <lineage>
        <taxon>Bacteria</taxon>
        <taxon>Bacillati</taxon>
        <taxon>Actinomycetota</taxon>
        <taxon>Actinomycetes</taxon>
        <taxon>Actinomycetales</taxon>
        <taxon>Actinomycetaceae</taxon>
        <taxon>Actinomyces</taxon>
    </lineage>
</organism>
<evidence type="ECO:0000256" key="5">
    <source>
        <dbReference type="ARBA" id="ARBA00013063"/>
    </source>
</evidence>
<evidence type="ECO:0000256" key="1">
    <source>
        <dbReference type="ARBA" id="ARBA00000654"/>
    </source>
</evidence>
<keyword evidence="7" id="KW-0704">Schiff base</keyword>
<reference evidence="9 10" key="1">
    <citation type="submission" date="2016-10" db="EMBL/GenBank/DDBJ databases">
        <authorList>
            <person name="de Groot N.N."/>
        </authorList>
    </citation>
    <scope>NUCLEOTIDE SEQUENCE [LARGE SCALE GENOMIC DNA]</scope>
    <source>
        <strain evidence="9 10">KPR-7B</strain>
    </source>
</reference>
<accession>A0A1H0A011</accession>
<dbReference type="Proteomes" id="UP000199671">
    <property type="component" value="Unassembled WGS sequence"/>
</dbReference>
<dbReference type="PROSITE" id="PS00159">
    <property type="entry name" value="ALDOLASE_KDPG_KHG_1"/>
    <property type="match status" value="1"/>
</dbReference>
<sequence length="230" mass="23242">MMQPSRETSGATERDEAAAKSPLAALLAANPVVPVVVVDSAEDGVNVGKALVAGGITTAEVTFRTAAGADAIRAMQEVEGLTVGAGTVINTAQVEAAVAAGAKYIVSPGFSADVVRATLDAGIISLPACSDASWIMAALELGIDTVKFFPASINGGVPAIKALSAAFPGLGFVPTGGVNADNLAEYLSVDVIRACGGSWMVKKDLVVAGDWEQITRLSAQAIQIAKECGR</sequence>
<dbReference type="Pfam" id="PF01081">
    <property type="entry name" value="Aldolase"/>
    <property type="match status" value="1"/>
</dbReference>
<evidence type="ECO:0000313" key="10">
    <source>
        <dbReference type="Proteomes" id="UP000199671"/>
    </source>
</evidence>
<dbReference type="EC" id="4.1.2.14" evidence="5"/>
<evidence type="ECO:0000256" key="2">
    <source>
        <dbReference type="ARBA" id="ARBA00004736"/>
    </source>
</evidence>
<dbReference type="Gene3D" id="3.20.20.70">
    <property type="entry name" value="Aldolase class I"/>
    <property type="match status" value="1"/>
</dbReference>
<dbReference type="RefSeq" id="WP_256329512.1">
    <property type="nucleotide sequence ID" value="NZ_FNHU01000021.1"/>
</dbReference>
<keyword evidence="8" id="KW-0119">Carbohydrate metabolism</keyword>
<comment type="subunit">
    <text evidence="4">Homotrimer.</text>
</comment>
<comment type="similarity">
    <text evidence="3">Belongs to the KHG/KDPG aldolase family.</text>
</comment>
<dbReference type="PROSITE" id="PS00160">
    <property type="entry name" value="ALDOLASE_KDPG_KHG_2"/>
    <property type="match status" value="1"/>
</dbReference>
<proteinExistence type="inferred from homology"/>
<evidence type="ECO:0000256" key="4">
    <source>
        <dbReference type="ARBA" id="ARBA00011233"/>
    </source>
</evidence>
<dbReference type="InterPro" id="IPR000887">
    <property type="entry name" value="Aldlse_KDPG_KHG"/>
</dbReference>
<name>A0A1H0A011_9ACTO</name>
<gene>
    <name evidence="9" type="ORF">SAMN04487766_1217</name>
</gene>
<dbReference type="NCBIfam" id="TIGR01182">
    <property type="entry name" value="eda"/>
    <property type="match status" value="1"/>
</dbReference>
<keyword evidence="6" id="KW-0456">Lyase</keyword>
<dbReference type="PANTHER" id="PTHR30246:SF1">
    <property type="entry name" value="2-DEHYDRO-3-DEOXY-6-PHOSPHOGALACTONATE ALDOLASE-RELATED"/>
    <property type="match status" value="1"/>
</dbReference>
<dbReference type="InterPro" id="IPR013785">
    <property type="entry name" value="Aldolase_TIM"/>
</dbReference>
<evidence type="ECO:0000256" key="6">
    <source>
        <dbReference type="ARBA" id="ARBA00023239"/>
    </source>
</evidence>
<dbReference type="CDD" id="cd00452">
    <property type="entry name" value="KDPG_aldolase"/>
    <property type="match status" value="1"/>
</dbReference>